<feature type="compositionally biased region" description="Polar residues" evidence="1">
    <location>
        <begin position="568"/>
        <end position="586"/>
    </location>
</feature>
<gene>
    <name evidence="2" type="ORF">PMIN01_12686</name>
</gene>
<organism evidence="2 3">
    <name type="scientific">Paraphaeosphaeria minitans</name>
    <dbReference type="NCBI Taxonomy" id="565426"/>
    <lineage>
        <taxon>Eukaryota</taxon>
        <taxon>Fungi</taxon>
        <taxon>Dikarya</taxon>
        <taxon>Ascomycota</taxon>
        <taxon>Pezizomycotina</taxon>
        <taxon>Dothideomycetes</taxon>
        <taxon>Pleosporomycetidae</taxon>
        <taxon>Pleosporales</taxon>
        <taxon>Massarineae</taxon>
        <taxon>Didymosphaeriaceae</taxon>
        <taxon>Paraphaeosphaeria</taxon>
    </lineage>
</organism>
<sequence>MTDQVFNLRLGIPKEFPRTSQIIYRKRGHVGRGAYPHQKTASYNCHNSDGLDNCDCMSACSQPQENCAFFGRPIEPLAFYLPAFTNVNQQKQCPFYGILPKEIRDLIFEYALADAGAPAPNSENKFRREPGAASDVADVDIACALLQACKAVYLEAYRLPSLLNGYVSYHEDGPSRHDLTRLAPWQYALIQRVDYSVQQCGLEYGGLQAELDKWHATLRHSGAYVAPRLYSYNNPWKRTEGVIPSHCFGLTTFGENVDGWRPEDGDKVTLPNVCLSRDYDIEIGHYYLQTKDNFIARAMVARPLTHLIIRISRTDWWTWTDKPDSTTAETQLALDPACGLTERPLLSDMLSLAAQRRAGQHPAYDGTWGTAIGKLPDLKTFELILETFFEKKRQLEVVVDCAKAWKFPLKDTLYELVCDGKVEDLRWTNAASDASWETTSSTGSAAMDIDDSDDSADGRSEDRETEQEASYGRRSTQDDTVDGVAARDPMHPDADVHDTDTEFLPSHTRLNQALRLDTTVAGAGQPSFEPQANDNSARIVGQFSPLYHYNSPMELGFTDNPLSYPNSPTSPAYRYTSPQYSPQSRTSPSYSPVFPVSPNYSPTSPVGQVWYESCTEFEVRIVRFRRSRAV</sequence>
<accession>A0A9P6KJX3</accession>
<evidence type="ECO:0000256" key="1">
    <source>
        <dbReference type="SAM" id="MobiDB-lite"/>
    </source>
</evidence>
<reference evidence="2" key="1">
    <citation type="journal article" date="2020" name="Mol. Plant Microbe Interact.">
        <title>Genome Sequence of the Biocontrol Agent Coniothyrium minitans strain Conio (IMI 134523).</title>
        <authorList>
            <person name="Patel D."/>
            <person name="Shittu T.A."/>
            <person name="Baroncelli R."/>
            <person name="Muthumeenakshi S."/>
            <person name="Osborne T.H."/>
            <person name="Janganan T.K."/>
            <person name="Sreenivasaprasad S."/>
        </authorList>
    </citation>
    <scope>NUCLEOTIDE SEQUENCE</scope>
    <source>
        <strain evidence="2">Conio</strain>
    </source>
</reference>
<feature type="region of interest" description="Disordered" evidence="1">
    <location>
        <begin position="432"/>
        <end position="501"/>
    </location>
</feature>
<evidence type="ECO:0000313" key="3">
    <source>
        <dbReference type="Proteomes" id="UP000756921"/>
    </source>
</evidence>
<protein>
    <submittedName>
        <fullName evidence="2">Uncharacterized protein</fullName>
    </submittedName>
</protein>
<keyword evidence="3" id="KW-1185">Reference proteome</keyword>
<feature type="compositionally biased region" description="Polar residues" evidence="1">
    <location>
        <begin position="432"/>
        <end position="443"/>
    </location>
</feature>
<dbReference type="EMBL" id="WJXW01000017">
    <property type="protein sequence ID" value="KAF9728996.1"/>
    <property type="molecule type" value="Genomic_DNA"/>
</dbReference>
<dbReference type="OrthoDB" id="288942at2759"/>
<dbReference type="Proteomes" id="UP000756921">
    <property type="component" value="Unassembled WGS sequence"/>
</dbReference>
<proteinExistence type="predicted"/>
<name>A0A9P6KJX3_9PLEO</name>
<feature type="compositionally biased region" description="Basic and acidic residues" evidence="1">
    <location>
        <begin position="488"/>
        <end position="500"/>
    </location>
</feature>
<dbReference type="AlphaFoldDB" id="A0A9P6KJX3"/>
<comment type="caution">
    <text evidence="2">The sequence shown here is derived from an EMBL/GenBank/DDBJ whole genome shotgun (WGS) entry which is preliminary data.</text>
</comment>
<evidence type="ECO:0000313" key="2">
    <source>
        <dbReference type="EMBL" id="KAF9728996.1"/>
    </source>
</evidence>
<feature type="region of interest" description="Disordered" evidence="1">
    <location>
        <begin position="568"/>
        <end position="589"/>
    </location>
</feature>